<evidence type="ECO:0000256" key="1">
    <source>
        <dbReference type="ARBA" id="ARBA00004127"/>
    </source>
</evidence>
<dbReference type="PROSITE" id="PS51257">
    <property type="entry name" value="PROKAR_LIPOPROTEIN"/>
    <property type="match status" value="1"/>
</dbReference>
<dbReference type="SUPFAM" id="SSF103473">
    <property type="entry name" value="MFS general substrate transporter"/>
    <property type="match status" value="1"/>
</dbReference>
<accession>A0A0F9GHW4</accession>
<name>A0A0F9GHW4_9ZZZZ</name>
<gene>
    <name evidence="7" type="ORF">LCGC14_2119150</name>
</gene>
<comment type="caution">
    <text evidence="7">The sequence shown here is derived from an EMBL/GenBank/DDBJ whole genome shotgun (WGS) entry which is preliminary data.</text>
</comment>
<proteinExistence type="predicted"/>
<organism evidence="7">
    <name type="scientific">marine sediment metagenome</name>
    <dbReference type="NCBI Taxonomy" id="412755"/>
    <lineage>
        <taxon>unclassified sequences</taxon>
        <taxon>metagenomes</taxon>
        <taxon>ecological metagenomes</taxon>
    </lineage>
</organism>
<feature type="transmembrane region" description="Helical" evidence="5">
    <location>
        <begin position="182"/>
        <end position="202"/>
    </location>
</feature>
<dbReference type="Pfam" id="PF07690">
    <property type="entry name" value="MFS_1"/>
    <property type="match status" value="1"/>
</dbReference>
<dbReference type="InterPro" id="IPR011701">
    <property type="entry name" value="MFS"/>
</dbReference>
<feature type="transmembrane region" description="Helical" evidence="5">
    <location>
        <begin position="63"/>
        <end position="84"/>
    </location>
</feature>
<dbReference type="GO" id="GO:0061513">
    <property type="term" value="F:glucose 6-phosphate:phosphate antiporter activity"/>
    <property type="evidence" value="ECO:0007669"/>
    <property type="project" value="TreeGrafter"/>
</dbReference>
<evidence type="ECO:0000256" key="5">
    <source>
        <dbReference type="SAM" id="Phobius"/>
    </source>
</evidence>
<comment type="subcellular location">
    <subcellularLocation>
        <location evidence="1">Endomembrane system</location>
        <topology evidence="1">Multi-pass membrane protein</topology>
    </subcellularLocation>
</comment>
<evidence type="ECO:0000256" key="2">
    <source>
        <dbReference type="ARBA" id="ARBA00022692"/>
    </source>
</evidence>
<feature type="transmembrane region" description="Helical" evidence="5">
    <location>
        <begin position="20"/>
        <end position="43"/>
    </location>
</feature>
<feature type="domain" description="Major facilitator superfamily (MFS) profile" evidence="6">
    <location>
        <begin position="23"/>
        <end position="237"/>
    </location>
</feature>
<feature type="transmembrane region" description="Helical" evidence="5">
    <location>
        <begin position="149"/>
        <end position="170"/>
    </location>
</feature>
<evidence type="ECO:0000256" key="4">
    <source>
        <dbReference type="ARBA" id="ARBA00023136"/>
    </source>
</evidence>
<dbReference type="PANTHER" id="PTHR43826">
    <property type="entry name" value="GLUCOSE-6-PHOSPHATE EXCHANGER SLC37A4"/>
    <property type="match status" value="1"/>
</dbReference>
<evidence type="ECO:0000313" key="7">
    <source>
        <dbReference type="EMBL" id="KKL69020.1"/>
    </source>
</evidence>
<feature type="transmembrane region" description="Helical" evidence="5">
    <location>
        <begin position="116"/>
        <end position="137"/>
    </location>
</feature>
<reference evidence="7" key="1">
    <citation type="journal article" date="2015" name="Nature">
        <title>Complex archaea that bridge the gap between prokaryotes and eukaryotes.</title>
        <authorList>
            <person name="Spang A."/>
            <person name="Saw J.H."/>
            <person name="Jorgensen S.L."/>
            <person name="Zaremba-Niedzwiedzka K."/>
            <person name="Martijn J."/>
            <person name="Lind A.E."/>
            <person name="van Eijk R."/>
            <person name="Schleper C."/>
            <person name="Guy L."/>
            <person name="Ettema T.J."/>
        </authorList>
    </citation>
    <scope>NUCLEOTIDE SEQUENCE</scope>
</reference>
<dbReference type="InterPro" id="IPR020846">
    <property type="entry name" value="MFS_dom"/>
</dbReference>
<keyword evidence="2 5" id="KW-0812">Transmembrane</keyword>
<sequence>MHKGRYGISRSLAQGLPFHYGWVVVFSGMLAILACLGFGRFALGMLLPSMGESLGLSYSQMGWISTGNFVGYALSVLISGFLALRIGPSRLVASALVVVGVTMLLVSQSAGFYSVLIFYFITGGGRGAANIPVMGLVSSWFSRTMRGRAAGFLVIGSGFAIILAGWFVPLVNERWGESGWRVNWAILGLAVLGIAGVAAWLMRDRPDEVGLTPLGSETTPPREMDTSRSLYSMPVIW</sequence>
<feature type="transmembrane region" description="Helical" evidence="5">
    <location>
        <begin position="91"/>
        <end position="110"/>
    </location>
</feature>
<dbReference type="Gene3D" id="1.20.1250.20">
    <property type="entry name" value="MFS general substrate transporter like domains"/>
    <property type="match status" value="1"/>
</dbReference>
<dbReference type="GO" id="GO:0035435">
    <property type="term" value="P:phosphate ion transmembrane transport"/>
    <property type="evidence" value="ECO:0007669"/>
    <property type="project" value="TreeGrafter"/>
</dbReference>
<dbReference type="EMBL" id="LAZR01026352">
    <property type="protein sequence ID" value="KKL69020.1"/>
    <property type="molecule type" value="Genomic_DNA"/>
</dbReference>
<evidence type="ECO:0000259" key="6">
    <source>
        <dbReference type="PROSITE" id="PS50850"/>
    </source>
</evidence>
<dbReference type="InterPro" id="IPR051337">
    <property type="entry name" value="OPA_Antiporter"/>
</dbReference>
<feature type="non-terminal residue" evidence="7">
    <location>
        <position position="237"/>
    </location>
</feature>
<dbReference type="PROSITE" id="PS50850">
    <property type="entry name" value="MFS"/>
    <property type="match status" value="1"/>
</dbReference>
<dbReference type="GO" id="GO:0005789">
    <property type="term" value="C:endoplasmic reticulum membrane"/>
    <property type="evidence" value="ECO:0007669"/>
    <property type="project" value="TreeGrafter"/>
</dbReference>
<dbReference type="InterPro" id="IPR036259">
    <property type="entry name" value="MFS_trans_sf"/>
</dbReference>
<dbReference type="AlphaFoldDB" id="A0A0F9GHW4"/>
<keyword evidence="3 5" id="KW-1133">Transmembrane helix</keyword>
<keyword evidence="4 5" id="KW-0472">Membrane</keyword>
<evidence type="ECO:0000256" key="3">
    <source>
        <dbReference type="ARBA" id="ARBA00022989"/>
    </source>
</evidence>
<protein>
    <recommendedName>
        <fullName evidence="6">Major facilitator superfamily (MFS) profile domain-containing protein</fullName>
    </recommendedName>
</protein>
<dbReference type="PANTHER" id="PTHR43826:SF3">
    <property type="entry name" value="GLUCOSE-6-PHOSPHATE EXCHANGER SLC37A4"/>
    <property type="match status" value="1"/>
</dbReference>